<sequence length="66" mass="7728">MTSYRLNSLYVLFLGSSSFAVQLDLRFTTKQIQYSLIEHHCQLSSIFIPTPHTGTKTRMHSWPVRR</sequence>
<reference evidence="2" key="1">
    <citation type="submission" date="2020-06" db="EMBL/GenBank/DDBJ databases">
        <title>WGS assembly of Ceratodon purpureus strain R40.</title>
        <authorList>
            <person name="Carey S.B."/>
            <person name="Jenkins J."/>
            <person name="Shu S."/>
            <person name="Lovell J.T."/>
            <person name="Sreedasyam A."/>
            <person name="Maumus F."/>
            <person name="Tiley G.P."/>
            <person name="Fernandez-Pozo N."/>
            <person name="Barry K."/>
            <person name="Chen C."/>
            <person name="Wang M."/>
            <person name="Lipzen A."/>
            <person name="Daum C."/>
            <person name="Saski C.A."/>
            <person name="Payton A.C."/>
            <person name="Mcbreen J.C."/>
            <person name="Conrad R.E."/>
            <person name="Kollar L.M."/>
            <person name="Olsson S."/>
            <person name="Huttunen S."/>
            <person name="Landis J.B."/>
            <person name="Wickett N.J."/>
            <person name="Johnson M.G."/>
            <person name="Rensing S.A."/>
            <person name="Grimwood J."/>
            <person name="Schmutz J."/>
            <person name="Mcdaniel S.F."/>
        </authorList>
    </citation>
    <scope>NUCLEOTIDE SEQUENCE</scope>
    <source>
        <strain evidence="2">R40</strain>
    </source>
</reference>
<keyword evidence="1" id="KW-0732">Signal</keyword>
<dbReference type="AlphaFoldDB" id="A0A8T0I4I2"/>
<dbReference type="Proteomes" id="UP000822688">
    <property type="component" value="Chromosome 5"/>
</dbReference>
<gene>
    <name evidence="2" type="ORF">KC19_5G198900</name>
</gene>
<comment type="caution">
    <text evidence="2">The sequence shown here is derived from an EMBL/GenBank/DDBJ whole genome shotgun (WGS) entry which is preliminary data.</text>
</comment>
<proteinExistence type="predicted"/>
<feature type="signal peptide" evidence="1">
    <location>
        <begin position="1"/>
        <end position="20"/>
    </location>
</feature>
<accession>A0A8T0I4I2</accession>
<evidence type="ECO:0000256" key="1">
    <source>
        <dbReference type="SAM" id="SignalP"/>
    </source>
</evidence>
<keyword evidence="3" id="KW-1185">Reference proteome</keyword>
<feature type="chain" id="PRO_5035822556" description="Secreted protein" evidence="1">
    <location>
        <begin position="21"/>
        <end position="66"/>
    </location>
</feature>
<name>A0A8T0I4I2_CERPU</name>
<evidence type="ECO:0008006" key="4">
    <source>
        <dbReference type="Google" id="ProtNLM"/>
    </source>
</evidence>
<evidence type="ECO:0000313" key="2">
    <source>
        <dbReference type="EMBL" id="KAG0578026.1"/>
    </source>
</evidence>
<protein>
    <recommendedName>
        <fullName evidence="4">Secreted protein</fullName>
    </recommendedName>
</protein>
<evidence type="ECO:0000313" key="3">
    <source>
        <dbReference type="Proteomes" id="UP000822688"/>
    </source>
</evidence>
<dbReference type="EMBL" id="CM026425">
    <property type="protein sequence ID" value="KAG0578026.1"/>
    <property type="molecule type" value="Genomic_DNA"/>
</dbReference>
<organism evidence="2 3">
    <name type="scientific">Ceratodon purpureus</name>
    <name type="common">Fire moss</name>
    <name type="synonym">Dicranum purpureum</name>
    <dbReference type="NCBI Taxonomy" id="3225"/>
    <lineage>
        <taxon>Eukaryota</taxon>
        <taxon>Viridiplantae</taxon>
        <taxon>Streptophyta</taxon>
        <taxon>Embryophyta</taxon>
        <taxon>Bryophyta</taxon>
        <taxon>Bryophytina</taxon>
        <taxon>Bryopsida</taxon>
        <taxon>Dicranidae</taxon>
        <taxon>Pseudoditrichales</taxon>
        <taxon>Ditrichaceae</taxon>
        <taxon>Ceratodon</taxon>
    </lineage>
</organism>